<sequence length="808" mass="92367">MEDATNANTSLVEVTEVVAAVKRLGELSERMQTKALGFSEKDIGHIDNIIDALHELELHKCNAKDVLETETIKCAAVRHKLMHFPDEINREIHEAVLAARQSNEAFIDRVKKQLEQLQCETDQVEQQATKVEAENNALRPELDSLKEAHDANFVRLNELLAEKAARQIELNEMRESIRRASSRIVDLEEDTVLLAEQIVKERQQYADTMRSIREQTSEVEHQLKDCTDKEDKKRREFLAVHATLEESKSELGDLVQEHNSLEHGIAMLQVQHQDSVKQQAQVQAKSQQLKTNIEALSTQSRVLEAEHQTQVAEMQKTLEDLEVKTQQQTVKKEKVVAQKTEVTARTVAVATKVKEETSKDSEEKKQILAQAKKAVAAKESDLVKMRQEILDMEGRHAELEDAERQETANVSEEASAMPSATVMEIQDTIEMHRRRRQQREARLAKEAGGRPALFRRATEFDINSVLGFNRQIAEWKEKLEQETAERNLSFINRLTVQSVSEKLQADIKEFNANEAAETSAINQEIDKLKHEKAALEAEQARLQSAMRADEARQSTLADRLQDERRQLEEWRSAREAEAEALTVEIERLRQEAASRAAELEDLAPKFAEFEDFYRRSISDYDALKRSLVAMKNRKAGLEASSNKAGHEIDRLTQEIARLQRDKELRRAQSAQELESMADDRVKLELEIYVLGCKLQTVLAENAKLTSGVDRLERQMRTMQSSWERAVPTKARTEQHRGRLAVQLESGRRRDFQLAEEFQNKDRRHFLTALAAIINDTEARQAVVEAVADKLESELDCLDEFLKTSKDDN</sequence>
<feature type="coiled-coil region" evidence="1">
    <location>
        <begin position="518"/>
        <end position="668"/>
    </location>
</feature>
<evidence type="ECO:0000313" key="4">
    <source>
        <dbReference type="WBParaSite" id="maker-uti_cns_0006729-snap-gene-0.4-mRNA-1"/>
    </source>
</evidence>
<organism evidence="3 4">
    <name type="scientific">Macrostomum lignano</name>
    <dbReference type="NCBI Taxonomy" id="282301"/>
    <lineage>
        <taxon>Eukaryota</taxon>
        <taxon>Metazoa</taxon>
        <taxon>Spiralia</taxon>
        <taxon>Lophotrochozoa</taxon>
        <taxon>Platyhelminthes</taxon>
        <taxon>Rhabditophora</taxon>
        <taxon>Macrostomorpha</taxon>
        <taxon>Macrostomida</taxon>
        <taxon>Macrostomidae</taxon>
        <taxon>Macrostomum</taxon>
    </lineage>
</organism>
<dbReference type="InterPro" id="IPR038834">
    <property type="entry name" value="CCDC175"/>
</dbReference>
<evidence type="ECO:0000256" key="2">
    <source>
        <dbReference type="SAM" id="MobiDB-lite"/>
    </source>
</evidence>
<protein>
    <submittedName>
        <fullName evidence="4">GRIP domain-containing protein</fullName>
    </submittedName>
</protein>
<evidence type="ECO:0000313" key="3">
    <source>
        <dbReference type="Proteomes" id="UP000095280"/>
    </source>
</evidence>
<feature type="coiled-coil region" evidence="1">
    <location>
        <begin position="279"/>
        <end position="331"/>
    </location>
</feature>
<dbReference type="WBParaSite" id="maker-uti_cns_0006729-snap-gene-0.4-mRNA-1">
    <property type="protein sequence ID" value="maker-uti_cns_0006729-snap-gene-0.4-mRNA-1"/>
    <property type="gene ID" value="maker-uti_cns_0006729-snap-gene-0.4"/>
</dbReference>
<reference evidence="4" key="1">
    <citation type="submission" date="2016-11" db="UniProtKB">
        <authorList>
            <consortium name="WormBaseParasite"/>
        </authorList>
    </citation>
    <scope>IDENTIFICATION</scope>
</reference>
<dbReference type="PANTHER" id="PTHR35347:SF1">
    <property type="entry name" value="COILED-COIL DOMAIN-CONTAINING PROTEIN 175"/>
    <property type="match status" value="1"/>
</dbReference>
<feature type="region of interest" description="Disordered" evidence="2">
    <location>
        <begin position="398"/>
        <end position="417"/>
    </location>
</feature>
<feature type="coiled-coil region" evidence="1">
    <location>
        <begin position="100"/>
        <end position="215"/>
    </location>
</feature>
<dbReference type="AlphaFoldDB" id="A0A1I8HLD8"/>
<keyword evidence="1" id="KW-0175">Coiled coil</keyword>
<accession>A0A1I8HLD8</accession>
<dbReference type="PANTHER" id="PTHR35347">
    <property type="entry name" value="COILED-COIL DOMAIN-CONTAINING PROTEIN 175"/>
    <property type="match status" value="1"/>
</dbReference>
<dbReference type="Proteomes" id="UP000095280">
    <property type="component" value="Unplaced"/>
</dbReference>
<keyword evidence="3" id="KW-1185">Reference proteome</keyword>
<evidence type="ECO:0000256" key="1">
    <source>
        <dbReference type="SAM" id="Coils"/>
    </source>
</evidence>
<name>A0A1I8HLD8_9PLAT</name>
<proteinExistence type="predicted"/>